<dbReference type="OMA" id="FHVRLMP"/>
<evidence type="ECO:0000313" key="2">
    <source>
        <dbReference type="Proteomes" id="UP000655225"/>
    </source>
</evidence>
<accession>A0A835DNK7</accession>
<dbReference type="OrthoDB" id="767245at2759"/>
<gene>
    <name evidence="1" type="ORF">HHK36_008834</name>
</gene>
<evidence type="ECO:0000313" key="1">
    <source>
        <dbReference type="EMBL" id="KAF8406742.1"/>
    </source>
</evidence>
<name>A0A835DNK7_TETSI</name>
<sequence length="205" mass="23401">MEECMRKLALWYTKTFKPIMTHDELDPIMATLGFVSLPPSVAVAVAAASSSSSWKEYVFSAGACRNPPPTEPLPRPRLPYPRIDGLHICTYRAFLDAVCFYLDKNDISDLFHIRFDDHGGRSLNPGLGMPLHRIHDRNKKFRRMEEDDSIFVYREGTLDQATLMFYKNTTTTNHNSNKYNTILIRSKTDNTNTPLSCVIPLKDLV</sequence>
<keyword evidence="2" id="KW-1185">Reference proteome</keyword>
<protein>
    <submittedName>
        <fullName evidence="1">Uncharacterized protein</fullName>
    </submittedName>
</protein>
<reference evidence="1 2" key="1">
    <citation type="submission" date="2020-04" db="EMBL/GenBank/DDBJ databases">
        <title>Plant Genome Project.</title>
        <authorList>
            <person name="Zhang R.-G."/>
        </authorList>
    </citation>
    <scope>NUCLEOTIDE SEQUENCE [LARGE SCALE GENOMIC DNA]</scope>
    <source>
        <strain evidence="1">YNK0</strain>
        <tissue evidence="1">Leaf</tissue>
    </source>
</reference>
<dbReference type="EMBL" id="JABCRI010000005">
    <property type="protein sequence ID" value="KAF8406742.1"/>
    <property type="molecule type" value="Genomic_DNA"/>
</dbReference>
<organism evidence="1 2">
    <name type="scientific">Tetracentron sinense</name>
    <name type="common">Spur-leaf</name>
    <dbReference type="NCBI Taxonomy" id="13715"/>
    <lineage>
        <taxon>Eukaryota</taxon>
        <taxon>Viridiplantae</taxon>
        <taxon>Streptophyta</taxon>
        <taxon>Embryophyta</taxon>
        <taxon>Tracheophyta</taxon>
        <taxon>Spermatophyta</taxon>
        <taxon>Magnoliopsida</taxon>
        <taxon>Trochodendrales</taxon>
        <taxon>Trochodendraceae</taxon>
        <taxon>Tetracentron</taxon>
    </lineage>
</organism>
<comment type="caution">
    <text evidence="1">The sequence shown here is derived from an EMBL/GenBank/DDBJ whole genome shotgun (WGS) entry which is preliminary data.</text>
</comment>
<dbReference type="Proteomes" id="UP000655225">
    <property type="component" value="Unassembled WGS sequence"/>
</dbReference>
<dbReference type="AlphaFoldDB" id="A0A835DNK7"/>
<proteinExistence type="predicted"/>